<keyword evidence="5" id="KW-0614">Plasmid</keyword>
<accession>A0ABZ1E360</accession>
<dbReference type="Proteomes" id="UP001623290">
    <property type="component" value="Plasmid unnamed1"/>
</dbReference>
<reference evidence="5 6" key="1">
    <citation type="submission" date="2023-09" db="EMBL/GenBank/DDBJ databases">
        <title>Thioclava shenzhenensis sp. nov., a multidrug resistant bacteria-antagonizing species isolated from coastal seawater.</title>
        <authorList>
            <person name="Long M."/>
        </authorList>
    </citation>
    <scope>NUCLEOTIDE SEQUENCE [LARGE SCALE GENOMIC DNA]</scope>
    <source>
        <strain evidence="5 6">FTW29</strain>
        <plasmid evidence="5 6">unnamed1</plasmid>
    </source>
</reference>
<organism evidence="5 6">
    <name type="scientific">Thioclava litoralis</name>
    <dbReference type="NCBI Taxonomy" id="3076557"/>
    <lineage>
        <taxon>Bacteria</taxon>
        <taxon>Pseudomonadati</taxon>
        <taxon>Pseudomonadota</taxon>
        <taxon>Alphaproteobacteria</taxon>
        <taxon>Rhodobacterales</taxon>
        <taxon>Paracoccaceae</taxon>
        <taxon>Thioclava</taxon>
    </lineage>
</organism>
<evidence type="ECO:0000256" key="1">
    <source>
        <dbReference type="ARBA" id="ARBA00023015"/>
    </source>
</evidence>
<sequence length="227" mass="25629">MRKTTLVSALYQSLLDRLLANELKPGEKINLDRLRGELGVSISPLREAISRLTATRLIQFEDQRGYTVADVSMEDFREVMEICRNSECFALERAIRDGDLTWESNVTAALYRLQNTESNFGSPESEMAHRDFHLTLVSACKMPRLHDLIGQIAIAQRRYRGLIDIRKLSDRSADHVALAEAALARDTERACEVMRQHIDGVAAETEVLLARYFAAQSAPDNRPATRP</sequence>
<evidence type="ECO:0000313" key="5">
    <source>
        <dbReference type="EMBL" id="WRY35481.1"/>
    </source>
</evidence>
<dbReference type="SMART" id="SM00895">
    <property type="entry name" value="FCD"/>
    <property type="match status" value="1"/>
</dbReference>
<evidence type="ECO:0000259" key="4">
    <source>
        <dbReference type="PROSITE" id="PS50949"/>
    </source>
</evidence>
<dbReference type="SUPFAM" id="SSF48008">
    <property type="entry name" value="GntR ligand-binding domain-like"/>
    <property type="match status" value="1"/>
</dbReference>
<dbReference type="InterPro" id="IPR000524">
    <property type="entry name" value="Tscrpt_reg_HTH_GntR"/>
</dbReference>
<evidence type="ECO:0000256" key="2">
    <source>
        <dbReference type="ARBA" id="ARBA00023125"/>
    </source>
</evidence>
<dbReference type="PANTHER" id="PTHR43537">
    <property type="entry name" value="TRANSCRIPTIONAL REGULATOR, GNTR FAMILY"/>
    <property type="match status" value="1"/>
</dbReference>
<dbReference type="SMART" id="SM00345">
    <property type="entry name" value="HTH_GNTR"/>
    <property type="match status" value="1"/>
</dbReference>
<protein>
    <submittedName>
        <fullName evidence="5">GntR family transcriptional regulator</fullName>
    </submittedName>
</protein>
<dbReference type="Gene3D" id="1.20.120.530">
    <property type="entry name" value="GntR ligand-binding domain-like"/>
    <property type="match status" value="1"/>
</dbReference>
<proteinExistence type="predicted"/>
<dbReference type="RefSeq" id="WP_330647253.1">
    <property type="nucleotide sequence ID" value="NZ_CP135444.1"/>
</dbReference>
<evidence type="ECO:0000313" key="6">
    <source>
        <dbReference type="Proteomes" id="UP001623290"/>
    </source>
</evidence>
<feature type="domain" description="HTH gntR-type" evidence="4">
    <location>
        <begin position="4"/>
        <end position="71"/>
    </location>
</feature>
<keyword evidence="3" id="KW-0804">Transcription</keyword>
<dbReference type="InterPro" id="IPR036388">
    <property type="entry name" value="WH-like_DNA-bd_sf"/>
</dbReference>
<dbReference type="InterPro" id="IPR036390">
    <property type="entry name" value="WH_DNA-bd_sf"/>
</dbReference>
<dbReference type="Pfam" id="PF07729">
    <property type="entry name" value="FCD"/>
    <property type="match status" value="1"/>
</dbReference>
<dbReference type="PANTHER" id="PTHR43537:SF20">
    <property type="entry name" value="HTH-TYPE TRANSCRIPTIONAL REPRESSOR GLAR"/>
    <property type="match status" value="1"/>
</dbReference>
<dbReference type="PROSITE" id="PS50949">
    <property type="entry name" value="HTH_GNTR"/>
    <property type="match status" value="1"/>
</dbReference>
<gene>
    <name evidence="5" type="ORF">RPE78_14610</name>
</gene>
<keyword evidence="2" id="KW-0238">DNA-binding</keyword>
<name>A0ABZ1E360_9RHOB</name>
<dbReference type="InterPro" id="IPR011711">
    <property type="entry name" value="GntR_C"/>
</dbReference>
<dbReference type="Pfam" id="PF00392">
    <property type="entry name" value="GntR"/>
    <property type="match status" value="1"/>
</dbReference>
<geneLocation type="plasmid" evidence="5 6">
    <name>unnamed1</name>
</geneLocation>
<dbReference type="SUPFAM" id="SSF46785">
    <property type="entry name" value="Winged helix' DNA-binding domain"/>
    <property type="match status" value="1"/>
</dbReference>
<evidence type="ECO:0000256" key="3">
    <source>
        <dbReference type="ARBA" id="ARBA00023163"/>
    </source>
</evidence>
<dbReference type="EMBL" id="CP135444">
    <property type="protein sequence ID" value="WRY35481.1"/>
    <property type="molecule type" value="Genomic_DNA"/>
</dbReference>
<keyword evidence="1" id="KW-0805">Transcription regulation</keyword>
<keyword evidence="6" id="KW-1185">Reference proteome</keyword>
<dbReference type="Gene3D" id="1.10.10.10">
    <property type="entry name" value="Winged helix-like DNA-binding domain superfamily/Winged helix DNA-binding domain"/>
    <property type="match status" value="1"/>
</dbReference>
<dbReference type="InterPro" id="IPR008920">
    <property type="entry name" value="TF_FadR/GntR_C"/>
</dbReference>